<dbReference type="InterPro" id="IPR027266">
    <property type="entry name" value="TrmE/GcvT-like"/>
</dbReference>
<dbReference type="Pfam" id="PF25455">
    <property type="entry name" value="Beta-barrel_CAF17_C"/>
    <property type="match status" value="1"/>
</dbReference>
<reference evidence="3 4" key="1">
    <citation type="submission" date="2022-01" db="EMBL/GenBank/DDBJ databases">
        <authorList>
            <person name="Won M."/>
            <person name="Kim S.-J."/>
            <person name="Kwon S.-W."/>
        </authorList>
    </citation>
    <scope>NUCLEOTIDE SEQUENCE [LARGE SCALE GENOMIC DNA]</scope>
    <source>
        <strain evidence="3 4">KCTC 23505</strain>
    </source>
</reference>
<name>A0ABS9DTB5_9PROT</name>
<protein>
    <submittedName>
        <fullName evidence="3">Folate-binding protein</fullName>
    </submittedName>
</protein>
<dbReference type="PANTHER" id="PTHR22602:SF0">
    <property type="entry name" value="TRANSFERASE CAF17, MITOCHONDRIAL-RELATED"/>
    <property type="match status" value="1"/>
</dbReference>
<dbReference type="Proteomes" id="UP001521209">
    <property type="component" value="Unassembled WGS sequence"/>
</dbReference>
<comment type="caution">
    <text evidence="3">The sequence shown here is derived from an EMBL/GenBank/DDBJ whole genome shotgun (WGS) entry which is preliminary data.</text>
</comment>
<accession>A0ABS9DTB5</accession>
<proteinExistence type="predicted"/>
<dbReference type="Gene3D" id="2.40.30.160">
    <property type="match status" value="1"/>
</dbReference>
<sequence length="273" mass="29778">MTKTAFLPHRGVIAIEGPDRVTFLQGLVSNDVTKAVPGRAVWSALLTPQGRYLAEFFILATADSLLLDTAREAIPDLIKRLGRFRLRSKVTLADRSADFAVHAAWNGSATIPDAITAPDPRLDTAGTRILARTRLPDALDATAYLAHRLALGLPDHADLEPEKTLLMEAGFDELHGIDWDKGCYMGQELTARTRYRGLVKRRLIPVNGSTDLPSPGTPITTGDRDAGALRGRLGLRGLAMLRLDCLYLPLQAGPIMVKPDMPYWLTLPEPAQA</sequence>
<dbReference type="EMBL" id="JAKGBZ010000005">
    <property type="protein sequence ID" value="MCF3945924.1"/>
    <property type="molecule type" value="Genomic_DNA"/>
</dbReference>
<evidence type="ECO:0000256" key="1">
    <source>
        <dbReference type="ARBA" id="ARBA00022946"/>
    </source>
</evidence>
<evidence type="ECO:0000259" key="2">
    <source>
        <dbReference type="Pfam" id="PF25455"/>
    </source>
</evidence>
<dbReference type="PANTHER" id="PTHR22602">
    <property type="entry name" value="TRANSFERASE CAF17, MITOCHONDRIAL-RELATED"/>
    <property type="match status" value="1"/>
</dbReference>
<evidence type="ECO:0000313" key="3">
    <source>
        <dbReference type="EMBL" id="MCF3945924.1"/>
    </source>
</evidence>
<dbReference type="InterPro" id="IPR057460">
    <property type="entry name" value="CAF17_C"/>
</dbReference>
<dbReference type="SUPFAM" id="SSF103025">
    <property type="entry name" value="Folate-binding domain"/>
    <property type="match status" value="1"/>
</dbReference>
<organism evidence="3 4">
    <name type="scientific">Acidiphilium iwatense</name>
    <dbReference type="NCBI Taxonomy" id="768198"/>
    <lineage>
        <taxon>Bacteria</taxon>
        <taxon>Pseudomonadati</taxon>
        <taxon>Pseudomonadota</taxon>
        <taxon>Alphaproteobacteria</taxon>
        <taxon>Acetobacterales</taxon>
        <taxon>Acidocellaceae</taxon>
        <taxon>Acidiphilium</taxon>
    </lineage>
</organism>
<dbReference type="Gene3D" id="3.30.1360.120">
    <property type="entry name" value="Probable tRNA modification gtpase trme, domain 1"/>
    <property type="match status" value="1"/>
</dbReference>
<gene>
    <name evidence="3" type="ORF">L2A60_04395</name>
</gene>
<dbReference type="InterPro" id="IPR017703">
    <property type="entry name" value="YgfZ/GCV_T_CS"/>
</dbReference>
<dbReference type="RefSeq" id="WP_235703155.1">
    <property type="nucleotide sequence ID" value="NZ_JAKGBZ010000005.1"/>
</dbReference>
<evidence type="ECO:0000313" key="4">
    <source>
        <dbReference type="Proteomes" id="UP001521209"/>
    </source>
</evidence>
<dbReference type="InterPro" id="IPR045179">
    <property type="entry name" value="YgfZ/GcvT"/>
</dbReference>
<dbReference type="NCBIfam" id="TIGR03317">
    <property type="entry name" value="ygfZ_signature"/>
    <property type="match status" value="1"/>
</dbReference>
<keyword evidence="1" id="KW-0809">Transit peptide</keyword>
<feature type="domain" description="CAF17 C-terminal" evidence="2">
    <location>
        <begin position="200"/>
        <end position="266"/>
    </location>
</feature>
<keyword evidence="4" id="KW-1185">Reference proteome</keyword>